<gene>
    <name evidence="4" type="ORF">SI65_07035</name>
</gene>
<keyword evidence="5" id="KW-1185">Reference proteome</keyword>
<dbReference type="PROSITE" id="PS50297">
    <property type="entry name" value="ANK_REP_REGION"/>
    <property type="match status" value="2"/>
</dbReference>
<evidence type="ECO:0000256" key="3">
    <source>
        <dbReference type="PROSITE-ProRule" id="PRU00023"/>
    </source>
</evidence>
<dbReference type="SUPFAM" id="SSF48403">
    <property type="entry name" value="Ankyrin repeat"/>
    <property type="match status" value="1"/>
</dbReference>
<dbReference type="InterPro" id="IPR036770">
    <property type="entry name" value="Ankyrin_rpt-contain_sf"/>
</dbReference>
<dbReference type="OrthoDB" id="341259at2759"/>
<dbReference type="EMBL" id="JXNT01000008">
    <property type="protein sequence ID" value="ODM17360.1"/>
    <property type="molecule type" value="Genomic_DNA"/>
</dbReference>
<dbReference type="PANTHER" id="PTHR24173">
    <property type="entry name" value="ANKYRIN REPEAT CONTAINING"/>
    <property type="match status" value="1"/>
</dbReference>
<dbReference type="Gene3D" id="1.25.40.20">
    <property type="entry name" value="Ankyrin repeat-containing domain"/>
    <property type="match status" value="3"/>
</dbReference>
<name>A0A1E3B8Q8_ASPCR</name>
<dbReference type="Proteomes" id="UP000094569">
    <property type="component" value="Unassembled WGS sequence"/>
</dbReference>
<dbReference type="Pfam" id="PF13857">
    <property type="entry name" value="Ank_5"/>
    <property type="match status" value="1"/>
</dbReference>
<keyword evidence="2 3" id="KW-0040">ANK repeat</keyword>
<feature type="repeat" description="ANK" evidence="3">
    <location>
        <begin position="309"/>
        <end position="334"/>
    </location>
</feature>
<comment type="caution">
    <text evidence="4">The sequence shown here is derived from an EMBL/GenBank/DDBJ whole genome shotgun (WGS) entry which is preliminary data.</text>
</comment>
<dbReference type="VEuPathDB" id="FungiDB:SI65_07035"/>
<evidence type="ECO:0000313" key="4">
    <source>
        <dbReference type="EMBL" id="ODM17360.1"/>
    </source>
</evidence>
<feature type="repeat" description="ANK" evidence="3">
    <location>
        <begin position="409"/>
        <end position="441"/>
    </location>
</feature>
<organism evidence="4 5">
    <name type="scientific">Aspergillus cristatus</name>
    <name type="common">Chinese Fuzhuan brick tea-fermentation fungus</name>
    <name type="synonym">Eurotium cristatum</name>
    <dbReference type="NCBI Taxonomy" id="573508"/>
    <lineage>
        <taxon>Eukaryota</taxon>
        <taxon>Fungi</taxon>
        <taxon>Dikarya</taxon>
        <taxon>Ascomycota</taxon>
        <taxon>Pezizomycotina</taxon>
        <taxon>Eurotiomycetes</taxon>
        <taxon>Eurotiomycetidae</taxon>
        <taxon>Eurotiales</taxon>
        <taxon>Aspergillaceae</taxon>
        <taxon>Aspergillus</taxon>
        <taxon>Aspergillus subgen. Aspergillus</taxon>
    </lineage>
</organism>
<evidence type="ECO:0000256" key="1">
    <source>
        <dbReference type="ARBA" id="ARBA00022737"/>
    </source>
</evidence>
<dbReference type="InterPro" id="IPR002110">
    <property type="entry name" value="Ankyrin_rpt"/>
</dbReference>
<dbReference type="STRING" id="573508.A0A1E3B8Q8"/>
<evidence type="ECO:0000256" key="2">
    <source>
        <dbReference type="ARBA" id="ARBA00023043"/>
    </source>
</evidence>
<dbReference type="PANTHER" id="PTHR24173:SF74">
    <property type="entry name" value="ANKYRIN REPEAT DOMAIN-CONTAINING PROTEIN 16"/>
    <property type="match status" value="1"/>
</dbReference>
<reference evidence="4 5" key="1">
    <citation type="journal article" date="2016" name="BMC Genomics">
        <title>Comparative genomic and transcriptomic analyses of the Fuzhuan brick tea-fermentation fungus Aspergillus cristatus.</title>
        <authorList>
            <person name="Ge Y."/>
            <person name="Wang Y."/>
            <person name="Liu Y."/>
            <person name="Tan Y."/>
            <person name="Ren X."/>
            <person name="Zhang X."/>
            <person name="Hyde K.D."/>
            <person name="Liu Y."/>
            <person name="Liu Z."/>
        </authorList>
    </citation>
    <scope>NUCLEOTIDE SEQUENCE [LARGE SCALE GENOMIC DNA]</scope>
    <source>
        <strain evidence="4 5">GZAAS20.1005</strain>
    </source>
</reference>
<dbReference type="SMART" id="SM00248">
    <property type="entry name" value="ANK"/>
    <property type="match status" value="7"/>
</dbReference>
<dbReference type="Pfam" id="PF12796">
    <property type="entry name" value="Ank_2"/>
    <property type="match status" value="2"/>
</dbReference>
<sequence>MKTPMRPSLMTLPAGILELIVNAALPEDNSASWANIKFVCKRFEAIFSRQIFKKYISEDNYAPRHLISRDYMIQLLAQILRTEVKVHDKDPAFIDQLFYDKGICPDGYCTGQISATGVASSYIEAVCELSLSHKRMSQVVRNKLALVSLVAQGADVNVNDEWLGPPLNAAVCGGHLSIVQFLLNHKADINFRVYQGSPLILAAHKKDKRMVRLLLGNDEIDPGRTQKEPAKNALLEDNDAHNYQHMARDMLCWAAKHGRVSVWPDISPNPPPGHDNYCPPSYFAAVNGHHAIVRLLLQRSNIRPNLKYAGQMPLHAAIQYGNNYIAQLLLEHKAVDRNAKDGYHRTPLSAAIWSGRTKTACLILQQLGINITFTDCHGRTAASYAAQRRRRLRFILEHRGGILNKQDKFGFTGLIMAVRKGRLGVVRVLLEFGAGVRSKDKNGRTALWLARESKYRNRDIEKVLVETMGSNPE</sequence>
<dbReference type="AlphaFoldDB" id="A0A1E3B8Q8"/>
<evidence type="ECO:0000313" key="5">
    <source>
        <dbReference type="Proteomes" id="UP000094569"/>
    </source>
</evidence>
<protein>
    <submittedName>
        <fullName evidence="4">Uncharacterized protein</fullName>
    </submittedName>
</protein>
<dbReference type="PROSITE" id="PS50088">
    <property type="entry name" value="ANK_REPEAT"/>
    <property type="match status" value="3"/>
</dbReference>
<keyword evidence="1" id="KW-0677">Repeat</keyword>
<proteinExistence type="predicted"/>
<accession>A0A1E3B8Q8</accession>
<feature type="repeat" description="ANK" evidence="3">
    <location>
        <begin position="166"/>
        <end position="194"/>
    </location>
</feature>